<dbReference type="InterPro" id="IPR010839">
    <property type="entry name" value="AtuA_N"/>
</dbReference>
<dbReference type="Pfam" id="PF07287">
    <property type="entry name" value="AtuA"/>
    <property type="match status" value="1"/>
</dbReference>
<sequence>MSAEKTYRSAIRIGGASGALTDRVRHVKDGQDRRGRRHCWGLDGRSNDGAQGVAKTHRVQQLQMNAKQSGLFTQAASGPQFAPNFLDCFIPAIGDLKRNGIKLAVNAGGSDTEILAHIIKQECIDRGCPMNVAWIEGDDVFKKLVELSTEGKELRSLNRGKDISLKEWGFEPVAAQAYLGGLGIAEAFRNGADIVICGRVADAAPTIGAAAWWHNWNHSHLDELAGALVAGHLIECGGYVTGGNYCNFKKLLKNNKHFDIGFPVVEIDHKGESILTKEKSTGGVVDVGNTISQLVYEIQGPLYYNSDVTADLEDVRIEALGEDRVHISRVKGRLPPSTTKVGITAHGGYQAEYTFYFVGLDIQEKARWTEDHVRETLGESVNRLSHLKFHLHGSSPIDAPNQDAATVGLRIVAQGRDFDLFDMQNPHSFGRKVRSLILESAPGASISNDGRLVFPKKYEEFFVTLFPQSELNQRVHLLYDECKSIDVLAAEKTCTYPLQQRSYETTNPVDLSQYETIRAPFGYVVMARSGDKATDANVGLFVRHDDEWDWLRSLLTTDRFKQMLRAEYKGGQMIDSRCHTFERLDSLGKNVGEYVRAYTVDIPTRFLERGRI</sequence>
<organism evidence="2 3">
    <name type="scientific">Exophiala oligosperma</name>
    <dbReference type="NCBI Taxonomy" id="215243"/>
    <lineage>
        <taxon>Eukaryota</taxon>
        <taxon>Fungi</taxon>
        <taxon>Dikarya</taxon>
        <taxon>Ascomycota</taxon>
        <taxon>Pezizomycotina</taxon>
        <taxon>Eurotiomycetes</taxon>
        <taxon>Chaetothyriomycetidae</taxon>
        <taxon>Chaetothyriales</taxon>
        <taxon>Herpotrichiellaceae</taxon>
        <taxon>Exophiala</taxon>
    </lineage>
</organism>
<dbReference type="VEuPathDB" id="FungiDB:PV06_08217"/>
<feature type="domain" description="Acyclic terpene utilisation N-terminal" evidence="1">
    <location>
        <begin position="11"/>
        <end position="477"/>
    </location>
</feature>
<dbReference type="HOGENOM" id="CLU_012617_0_1_1"/>
<reference evidence="2 3" key="1">
    <citation type="submission" date="2015-01" db="EMBL/GenBank/DDBJ databases">
        <title>The Genome Sequence of Exophiala oligosperma CBS72588.</title>
        <authorList>
            <consortium name="The Broad Institute Genomics Platform"/>
            <person name="Cuomo C."/>
            <person name="de Hoog S."/>
            <person name="Gorbushina A."/>
            <person name="Stielow B."/>
            <person name="Teixiera M."/>
            <person name="Abouelleil A."/>
            <person name="Chapman S.B."/>
            <person name="Priest M."/>
            <person name="Young S.K."/>
            <person name="Wortman J."/>
            <person name="Nusbaum C."/>
            <person name="Birren B."/>
        </authorList>
    </citation>
    <scope>NUCLEOTIDE SEQUENCE [LARGE SCALE GENOMIC DNA]</scope>
    <source>
        <strain evidence="2 3">CBS 72588</strain>
    </source>
</reference>
<protein>
    <recommendedName>
        <fullName evidence="1">Acyclic terpene utilisation N-terminal domain-containing protein</fullName>
    </recommendedName>
</protein>
<dbReference type="Proteomes" id="UP000053342">
    <property type="component" value="Unassembled WGS sequence"/>
</dbReference>
<dbReference type="RefSeq" id="XP_016259836.1">
    <property type="nucleotide sequence ID" value="XM_016409528.1"/>
</dbReference>
<dbReference type="GeneID" id="27360291"/>
<dbReference type="PANTHER" id="PTHR47585:SF2">
    <property type="entry name" value="DUF1446 DOMAIN PROTEIN (AFU_ORTHOLOGUE AFUA_6G11420)"/>
    <property type="match status" value="1"/>
</dbReference>
<accession>A0A0D2DB05</accession>
<proteinExistence type="predicted"/>
<evidence type="ECO:0000313" key="2">
    <source>
        <dbReference type="EMBL" id="KIW39620.1"/>
    </source>
</evidence>
<dbReference type="PANTHER" id="PTHR47585">
    <property type="match status" value="1"/>
</dbReference>
<dbReference type="OrthoDB" id="10265871at2759"/>
<dbReference type="AlphaFoldDB" id="A0A0D2DB05"/>
<evidence type="ECO:0000259" key="1">
    <source>
        <dbReference type="Pfam" id="PF07287"/>
    </source>
</evidence>
<keyword evidence="3" id="KW-1185">Reference proteome</keyword>
<dbReference type="EMBL" id="KN847339">
    <property type="protein sequence ID" value="KIW39620.1"/>
    <property type="molecule type" value="Genomic_DNA"/>
</dbReference>
<name>A0A0D2DB05_9EURO</name>
<gene>
    <name evidence="2" type="ORF">PV06_08217</name>
</gene>
<evidence type="ECO:0000313" key="3">
    <source>
        <dbReference type="Proteomes" id="UP000053342"/>
    </source>
</evidence>